<name>A0A2J6R1P8_HYAVF</name>
<dbReference type="EMBL" id="KZ613959">
    <property type="protein sequence ID" value="PMD32442.1"/>
    <property type="molecule type" value="Genomic_DNA"/>
</dbReference>
<dbReference type="STRING" id="1149755.A0A2J6R1P8"/>
<dbReference type="GO" id="GO:0043295">
    <property type="term" value="F:glutathione binding"/>
    <property type="evidence" value="ECO:0007669"/>
    <property type="project" value="TreeGrafter"/>
</dbReference>
<dbReference type="AlphaFoldDB" id="A0A2J6R1P8"/>
<reference evidence="4 5" key="1">
    <citation type="submission" date="2016-04" db="EMBL/GenBank/DDBJ databases">
        <title>A degradative enzymes factory behind the ericoid mycorrhizal symbiosis.</title>
        <authorList>
            <consortium name="DOE Joint Genome Institute"/>
            <person name="Martino E."/>
            <person name="Morin E."/>
            <person name="Grelet G."/>
            <person name="Kuo A."/>
            <person name="Kohler A."/>
            <person name="Daghino S."/>
            <person name="Barry K."/>
            <person name="Choi C."/>
            <person name="Cichocki N."/>
            <person name="Clum A."/>
            <person name="Copeland A."/>
            <person name="Hainaut M."/>
            <person name="Haridas S."/>
            <person name="Labutti K."/>
            <person name="Lindquist E."/>
            <person name="Lipzen A."/>
            <person name="Khouja H.-R."/>
            <person name="Murat C."/>
            <person name="Ohm R."/>
            <person name="Olson A."/>
            <person name="Spatafora J."/>
            <person name="Veneault-Fourrey C."/>
            <person name="Henrissat B."/>
            <person name="Grigoriev I."/>
            <person name="Martin F."/>
            <person name="Perotto S."/>
        </authorList>
    </citation>
    <scope>NUCLEOTIDE SEQUENCE [LARGE SCALE GENOMIC DNA]</scope>
    <source>
        <strain evidence="4 5">F</strain>
    </source>
</reference>
<dbReference type="PANTHER" id="PTHR43900:SF3">
    <property type="entry name" value="GLUTATHIONE S-TRANSFERASE RHO"/>
    <property type="match status" value="1"/>
</dbReference>
<keyword evidence="2" id="KW-0808">Transferase</keyword>
<sequence>WSHQHAACHKHLSRTRAQLHICPVGFNTYEQKAPEYLAFQPFGKVPLLEEDGVFAHESRAVCKYLTVKYNVQGIELSPDQKDVQKYVLFEQACSIETEYFEWLEFVMKDFSSRMDGDDTIISILETVLAAYETILSMQKYLAGDELHLLIFIIFPTVL</sequence>
<dbReference type="SUPFAM" id="SSF52833">
    <property type="entry name" value="Thioredoxin-like"/>
    <property type="match status" value="1"/>
</dbReference>
<proteinExistence type="predicted"/>
<dbReference type="Proteomes" id="UP000235786">
    <property type="component" value="Unassembled WGS sequence"/>
</dbReference>
<dbReference type="PROSITE" id="PS50404">
    <property type="entry name" value="GST_NTER"/>
    <property type="match status" value="1"/>
</dbReference>
<dbReference type="Gene3D" id="1.20.1050.10">
    <property type="match status" value="1"/>
</dbReference>
<dbReference type="Pfam" id="PF13417">
    <property type="entry name" value="GST_N_3"/>
    <property type="match status" value="1"/>
</dbReference>
<dbReference type="GO" id="GO:0005737">
    <property type="term" value="C:cytoplasm"/>
    <property type="evidence" value="ECO:0007669"/>
    <property type="project" value="TreeGrafter"/>
</dbReference>
<feature type="domain" description="GST N-terminal" evidence="3">
    <location>
        <begin position="1"/>
        <end position="73"/>
    </location>
</feature>
<dbReference type="GO" id="GO:0006749">
    <property type="term" value="P:glutathione metabolic process"/>
    <property type="evidence" value="ECO:0007669"/>
    <property type="project" value="TreeGrafter"/>
</dbReference>
<evidence type="ECO:0000259" key="3">
    <source>
        <dbReference type="PROSITE" id="PS50404"/>
    </source>
</evidence>
<dbReference type="EC" id="2.5.1.18" evidence="1"/>
<evidence type="ECO:0000313" key="5">
    <source>
        <dbReference type="Proteomes" id="UP000235786"/>
    </source>
</evidence>
<dbReference type="InterPro" id="IPR004045">
    <property type="entry name" value="Glutathione_S-Trfase_N"/>
</dbReference>
<dbReference type="OrthoDB" id="249703at2759"/>
<evidence type="ECO:0000313" key="4">
    <source>
        <dbReference type="EMBL" id="PMD32442.1"/>
    </source>
</evidence>
<evidence type="ECO:0000256" key="2">
    <source>
        <dbReference type="ARBA" id="ARBA00022679"/>
    </source>
</evidence>
<keyword evidence="5" id="KW-1185">Reference proteome</keyword>
<accession>A0A2J6R1P8</accession>
<dbReference type="InterPro" id="IPR036249">
    <property type="entry name" value="Thioredoxin-like_sf"/>
</dbReference>
<evidence type="ECO:0000256" key="1">
    <source>
        <dbReference type="ARBA" id="ARBA00012452"/>
    </source>
</evidence>
<protein>
    <recommendedName>
        <fullName evidence="1">glutathione transferase</fullName>
        <ecNumber evidence="1">2.5.1.18</ecNumber>
    </recommendedName>
</protein>
<dbReference type="Gene3D" id="3.40.30.10">
    <property type="entry name" value="Glutaredoxin"/>
    <property type="match status" value="1"/>
</dbReference>
<organism evidence="4 5">
    <name type="scientific">Hyaloscypha variabilis (strain UAMH 11265 / GT02V1 / F)</name>
    <name type="common">Meliniomyces variabilis</name>
    <dbReference type="NCBI Taxonomy" id="1149755"/>
    <lineage>
        <taxon>Eukaryota</taxon>
        <taxon>Fungi</taxon>
        <taxon>Dikarya</taxon>
        <taxon>Ascomycota</taxon>
        <taxon>Pezizomycotina</taxon>
        <taxon>Leotiomycetes</taxon>
        <taxon>Helotiales</taxon>
        <taxon>Hyaloscyphaceae</taxon>
        <taxon>Hyaloscypha</taxon>
        <taxon>Hyaloscypha variabilis</taxon>
    </lineage>
</organism>
<feature type="non-terminal residue" evidence="4">
    <location>
        <position position="1"/>
    </location>
</feature>
<gene>
    <name evidence="4" type="ORF">L207DRAFT_609808</name>
</gene>
<dbReference type="PANTHER" id="PTHR43900">
    <property type="entry name" value="GLUTATHIONE S-TRANSFERASE RHO"/>
    <property type="match status" value="1"/>
</dbReference>
<dbReference type="GO" id="GO:0004364">
    <property type="term" value="F:glutathione transferase activity"/>
    <property type="evidence" value="ECO:0007669"/>
    <property type="project" value="UniProtKB-EC"/>
</dbReference>